<name>A0A3E0VLD3_9MICO</name>
<keyword evidence="2" id="KW-1185">Reference proteome</keyword>
<evidence type="ECO:0000313" key="2">
    <source>
        <dbReference type="Proteomes" id="UP000256486"/>
    </source>
</evidence>
<protein>
    <submittedName>
        <fullName evidence="1">Uncharacterized protein</fullName>
    </submittedName>
</protein>
<dbReference type="AlphaFoldDB" id="A0A3E0VLD3"/>
<organism evidence="1 2">
    <name type="scientific">Subtercola boreus</name>
    <dbReference type="NCBI Taxonomy" id="120213"/>
    <lineage>
        <taxon>Bacteria</taxon>
        <taxon>Bacillati</taxon>
        <taxon>Actinomycetota</taxon>
        <taxon>Actinomycetes</taxon>
        <taxon>Micrococcales</taxon>
        <taxon>Microbacteriaceae</taxon>
        <taxon>Subtercola</taxon>
    </lineage>
</organism>
<evidence type="ECO:0000313" key="1">
    <source>
        <dbReference type="EMBL" id="RFA10794.1"/>
    </source>
</evidence>
<comment type="caution">
    <text evidence="1">The sequence shown here is derived from an EMBL/GenBank/DDBJ whole genome shotgun (WGS) entry which is preliminary data.</text>
</comment>
<sequence length="149" mass="16068">MVSRFTKTRRKERGMLYDGPSGPLRLASDAAQHLRGPAAVAAIGRSAATQIRAVAPLVLLSMTRVLPHNLDVGCPHCDVAERPVRLAFTEWDSGRWFVVDPQLGMLGEIELVGTCYRVSHAADAKGASFGFPSLPLAVSYFEEYAAALA</sequence>
<reference evidence="1 2" key="1">
    <citation type="submission" date="2017-04" db="EMBL/GenBank/DDBJ databases">
        <title>Comparative genome analysis of Subtercola boreus.</title>
        <authorList>
            <person name="Cho Y.-J."/>
            <person name="Cho A."/>
            <person name="Kim O.-S."/>
            <person name="Lee J.-I."/>
        </authorList>
    </citation>
    <scope>NUCLEOTIDE SEQUENCE [LARGE SCALE GENOMIC DNA]</scope>
    <source>
        <strain evidence="1 2">K300</strain>
    </source>
</reference>
<gene>
    <name evidence="1" type="ORF">B7R54_17465</name>
</gene>
<accession>A0A3E0VLD3</accession>
<dbReference type="Proteomes" id="UP000256486">
    <property type="component" value="Unassembled WGS sequence"/>
</dbReference>
<dbReference type="EMBL" id="NBWZ01000001">
    <property type="protein sequence ID" value="RFA10794.1"/>
    <property type="molecule type" value="Genomic_DNA"/>
</dbReference>
<proteinExistence type="predicted"/>